<dbReference type="EMBL" id="CAOQHR010000007">
    <property type="protein sequence ID" value="CAI6337923.1"/>
    <property type="molecule type" value="Genomic_DNA"/>
</dbReference>
<accession>A0A9W4XND2</accession>
<sequence>MTVHISASIEFAFMPCPDPVHISYFDSYDTLIYICISQSHKFKDAHSGTTSLKEKKRKSGTCNMYDTQSLDPEQSIHPWIDMYMYACDSPSHKTHTAIST</sequence>
<proteinExistence type="predicted"/>
<organism evidence="1 2">
    <name type="scientific">Periconia digitata</name>
    <dbReference type="NCBI Taxonomy" id="1303443"/>
    <lineage>
        <taxon>Eukaryota</taxon>
        <taxon>Fungi</taxon>
        <taxon>Dikarya</taxon>
        <taxon>Ascomycota</taxon>
        <taxon>Pezizomycotina</taxon>
        <taxon>Dothideomycetes</taxon>
        <taxon>Pleosporomycetidae</taxon>
        <taxon>Pleosporales</taxon>
        <taxon>Massarineae</taxon>
        <taxon>Periconiaceae</taxon>
        <taxon>Periconia</taxon>
    </lineage>
</organism>
<keyword evidence="2" id="KW-1185">Reference proteome</keyword>
<reference evidence="1" key="1">
    <citation type="submission" date="2023-01" db="EMBL/GenBank/DDBJ databases">
        <authorList>
            <person name="Van Ghelder C."/>
            <person name="Rancurel C."/>
        </authorList>
    </citation>
    <scope>NUCLEOTIDE SEQUENCE</scope>
    <source>
        <strain evidence="1">CNCM I-4278</strain>
    </source>
</reference>
<dbReference type="Proteomes" id="UP001152607">
    <property type="component" value="Unassembled WGS sequence"/>
</dbReference>
<evidence type="ECO:0000313" key="1">
    <source>
        <dbReference type="EMBL" id="CAI6337923.1"/>
    </source>
</evidence>
<protein>
    <submittedName>
        <fullName evidence="1">Uncharacterized protein</fullName>
    </submittedName>
</protein>
<name>A0A9W4XND2_9PLEO</name>
<comment type="caution">
    <text evidence="1">The sequence shown here is derived from an EMBL/GenBank/DDBJ whole genome shotgun (WGS) entry which is preliminary data.</text>
</comment>
<evidence type="ECO:0000313" key="2">
    <source>
        <dbReference type="Proteomes" id="UP001152607"/>
    </source>
</evidence>
<gene>
    <name evidence="1" type="ORF">PDIGIT_LOCUS11042</name>
</gene>
<dbReference type="AlphaFoldDB" id="A0A9W4XND2"/>